<evidence type="ECO:0000313" key="1">
    <source>
        <dbReference type="EMBL" id="MXU94027.1"/>
    </source>
</evidence>
<name>A0A6B0UW02_IXORI</name>
<protein>
    <submittedName>
        <fullName evidence="1">Putative secreted protein</fullName>
    </submittedName>
</protein>
<proteinExistence type="predicted"/>
<dbReference type="EMBL" id="GIFC01011944">
    <property type="protein sequence ID" value="MXU94027.1"/>
    <property type="molecule type" value="Transcribed_RNA"/>
</dbReference>
<reference evidence="1" key="1">
    <citation type="submission" date="2019-12" db="EMBL/GenBank/DDBJ databases">
        <title>An insight into the sialome of adult female Ixodes ricinus ticks feeding for 6 days.</title>
        <authorList>
            <person name="Perner J."/>
            <person name="Ribeiro J.M.C."/>
        </authorList>
    </citation>
    <scope>NUCLEOTIDE SEQUENCE</scope>
    <source>
        <strain evidence="1">Semi-engorged</strain>
        <tissue evidence="1">Salivary glands</tissue>
    </source>
</reference>
<sequence length="155" mass="17616">MASRRAITSACFFALSPIVVKTLKKQIKIRTKIVNPVHVCVHVTHKSKVYRYIRCGKQQRVGMHLSHKARSLPYVGSLPAGSLVSFSRHYQDGGRSSRRATRWRSTFRIWPILYIKGDISNALREAGLYFTMVLEVKTSIDVSLISTVIAENLRE</sequence>
<organism evidence="1">
    <name type="scientific">Ixodes ricinus</name>
    <name type="common">Common tick</name>
    <name type="synonym">Acarus ricinus</name>
    <dbReference type="NCBI Taxonomy" id="34613"/>
    <lineage>
        <taxon>Eukaryota</taxon>
        <taxon>Metazoa</taxon>
        <taxon>Ecdysozoa</taxon>
        <taxon>Arthropoda</taxon>
        <taxon>Chelicerata</taxon>
        <taxon>Arachnida</taxon>
        <taxon>Acari</taxon>
        <taxon>Parasitiformes</taxon>
        <taxon>Ixodida</taxon>
        <taxon>Ixodoidea</taxon>
        <taxon>Ixodidae</taxon>
        <taxon>Ixodinae</taxon>
        <taxon>Ixodes</taxon>
    </lineage>
</organism>
<accession>A0A6B0UW02</accession>
<dbReference type="AlphaFoldDB" id="A0A6B0UW02"/>